<reference evidence="7 8" key="1">
    <citation type="journal article" date="2024" name="Front Chem Biol">
        <title>Unveiling the potential of Daldinia eschscholtzii MFLUCC 19-0629 through bioactivity and bioinformatics studies for enhanced sustainable agriculture production.</title>
        <authorList>
            <person name="Brooks S."/>
            <person name="Weaver J.A."/>
            <person name="Klomchit A."/>
            <person name="Alharthi S.A."/>
            <person name="Onlamun T."/>
            <person name="Nurani R."/>
            <person name="Vong T.K."/>
            <person name="Alberti F."/>
            <person name="Greco C."/>
        </authorList>
    </citation>
    <scope>NUCLEOTIDE SEQUENCE [LARGE SCALE GENOMIC DNA]</scope>
    <source>
        <strain evidence="7">MFLUCC 19-0629</strain>
    </source>
</reference>
<dbReference type="Pfam" id="PF03661">
    <property type="entry name" value="TMEM33_Pom33"/>
    <property type="match status" value="1"/>
</dbReference>
<feature type="transmembrane region" description="Helical" evidence="6">
    <location>
        <begin position="98"/>
        <end position="119"/>
    </location>
</feature>
<keyword evidence="3 6" id="KW-0812">Transmembrane</keyword>
<dbReference type="PANTHER" id="PTHR12703">
    <property type="entry name" value="TRANSMEMBRANE PROTEIN 33"/>
    <property type="match status" value="1"/>
</dbReference>
<evidence type="ECO:0000256" key="5">
    <source>
        <dbReference type="ARBA" id="ARBA00023136"/>
    </source>
</evidence>
<name>A0AAX6MYH9_9PEZI</name>
<evidence type="ECO:0000256" key="1">
    <source>
        <dbReference type="ARBA" id="ARBA00004141"/>
    </source>
</evidence>
<dbReference type="EMBL" id="JBANMG010000001">
    <property type="protein sequence ID" value="KAK6957554.1"/>
    <property type="molecule type" value="Genomic_DNA"/>
</dbReference>
<dbReference type="GO" id="GO:0071786">
    <property type="term" value="P:endoplasmic reticulum tubular network organization"/>
    <property type="evidence" value="ECO:0007669"/>
    <property type="project" value="TreeGrafter"/>
</dbReference>
<dbReference type="GO" id="GO:0061024">
    <property type="term" value="P:membrane organization"/>
    <property type="evidence" value="ECO:0007669"/>
    <property type="project" value="TreeGrafter"/>
</dbReference>
<evidence type="ECO:0000256" key="6">
    <source>
        <dbReference type="SAM" id="Phobius"/>
    </source>
</evidence>
<comment type="caution">
    <text evidence="7">The sequence shown here is derived from an EMBL/GenBank/DDBJ whole genome shotgun (WGS) entry which is preliminary data.</text>
</comment>
<comment type="subcellular location">
    <subcellularLocation>
        <location evidence="1">Membrane</location>
        <topology evidence="1">Multi-pass membrane protein</topology>
    </subcellularLocation>
</comment>
<dbReference type="AlphaFoldDB" id="A0AAX6MYH9"/>
<dbReference type="PANTHER" id="PTHR12703:SF4">
    <property type="entry name" value="TRANSMEMBRANE PROTEIN 33"/>
    <property type="match status" value="1"/>
</dbReference>
<dbReference type="InterPro" id="IPR051645">
    <property type="entry name" value="PER33/POM33_regulator"/>
</dbReference>
<protein>
    <submittedName>
        <fullName evidence="7">Transmembrane nucleoporin</fullName>
    </submittedName>
</protein>
<evidence type="ECO:0000256" key="4">
    <source>
        <dbReference type="ARBA" id="ARBA00022989"/>
    </source>
</evidence>
<feature type="transmembrane region" description="Helical" evidence="6">
    <location>
        <begin position="56"/>
        <end position="77"/>
    </location>
</feature>
<evidence type="ECO:0000256" key="3">
    <source>
        <dbReference type="ARBA" id="ARBA00022692"/>
    </source>
</evidence>
<dbReference type="GO" id="GO:0005783">
    <property type="term" value="C:endoplasmic reticulum"/>
    <property type="evidence" value="ECO:0007669"/>
    <property type="project" value="TreeGrafter"/>
</dbReference>
<evidence type="ECO:0000256" key="2">
    <source>
        <dbReference type="ARBA" id="ARBA00007322"/>
    </source>
</evidence>
<keyword evidence="5 6" id="KW-0472">Membrane</keyword>
<comment type="similarity">
    <text evidence="2">Belongs to the PER33/POM33 family.</text>
</comment>
<dbReference type="GO" id="GO:0016020">
    <property type="term" value="C:membrane"/>
    <property type="evidence" value="ECO:0007669"/>
    <property type="project" value="UniProtKB-SubCell"/>
</dbReference>
<gene>
    <name evidence="7" type="primary">POM33</name>
    <name evidence="7" type="ORF">Daesc_000341</name>
</gene>
<sequence>MAPPPPASLPLGERILALAKTLQFAWFSGHLVLLLCIFRYSLSLIAFSYNSRWARFSYRTAFISAAVTYGIVVYKTWRARQKVGAKNPGALGLLADENVQYLAMALVWLLSPQYAFALFPYGIYSVFHVATYTRNNVIPTIQPNKAPAGASPGTKSQYANPLSEAIGNFVKQYYDASMSVVSGLEVLLWFRLFLSAIFFQRRSWILITIYTVFLRTRFAQSTHVQDSFRKLESRIDSLVGAQGNPPAVRSVWEGIKNGTRQFHDATDLGKYTNGSAVPKKTS</sequence>
<keyword evidence="8" id="KW-1185">Reference proteome</keyword>
<evidence type="ECO:0000313" key="8">
    <source>
        <dbReference type="Proteomes" id="UP001369815"/>
    </source>
</evidence>
<feature type="transmembrane region" description="Helical" evidence="6">
    <location>
        <begin position="24"/>
        <end position="50"/>
    </location>
</feature>
<proteinExistence type="inferred from homology"/>
<organism evidence="7 8">
    <name type="scientific">Daldinia eschscholtzii</name>
    <dbReference type="NCBI Taxonomy" id="292717"/>
    <lineage>
        <taxon>Eukaryota</taxon>
        <taxon>Fungi</taxon>
        <taxon>Dikarya</taxon>
        <taxon>Ascomycota</taxon>
        <taxon>Pezizomycotina</taxon>
        <taxon>Sordariomycetes</taxon>
        <taxon>Xylariomycetidae</taxon>
        <taxon>Xylariales</taxon>
        <taxon>Hypoxylaceae</taxon>
        <taxon>Daldinia</taxon>
    </lineage>
</organism>
<evidence type="ECO:0000313" key="7">
    <source>
        <dbReference type="EMBL" id="KAK6957554.1"/>
    </source>
</evidence>
<accession>A0AAX6MYH9</accession>
<keyword evidence="4 6" id="KW-1133">Transmembrane helix</keyword>
<dbReference type="InterPro" id="IPR005344">
    <property type="entry name" value="TMEM33/Pom33"/>
</dbReference>
<dbReference type="Proteomes" id="UP001369815">
    <property type="component" value="Unassembled WGS sequence"/>
</dbReference>